<keyword evidence="3" id="KW-1185">Reference proteome</keyword>
<dbReference type="AlphaFoldDB" id="A0A1M5VNG4"/>
<keyword evidence="1" id="KW-0812">Transmembrane</keyword>
<evidence type="ECO:0008006" key="4">
    <source>
        <dbReference type="Google" id="ProtNLM"/>
    </source>
</evidence>
<feature type="transmembrane region" description="Helical" evidence="1">
    <location>
        <begin position="237"/>
        <end position="258"/>
    </location>
</feature>
<dbReference type="OrthoDB" id="1951900at2"/>
<reference evidence="2 3" key="1">
    <citation type="submission" date="2016-11" db="EMBL/GenBank/DDBJ databases">
        <authorList>
            <person name="Jaros S."/>
            <person name="Januszkiewicz K."/>
            <person name="Wedrychowicz H."/>
        </authorList>
    </citation>
    <scope>NUCLEOTIDE SEQUENCE [LARGE SCALE GENOMIC DNA]</scope>
    <source>
        <strain evidence="2 3">DSM 13106</strain>
    </source>
</reference>
<evidence type="ECO:0000313" key="3">
    <source>
        <dbReference type="Proteomes" id="UP000184389"/>
    </source>
</evidence>
<feature type="transmembrane region" description="Helical" evidence="1">
    <location>
        <begin position="213"/>
        <end position="231"/>
    </location>
</feature>
<feature type="transmembrane region" description="Helical" evidence="1">
    <location>
        <begin position="117"/>
        <end position="139"/>
    </location>
</feature>
<dbReference type="Proteomes" id="UP000184389">
    <property type="component" value="Unassembled WGS sequence"/>
</dbReference>
<dbReference type="RefSeq" id="WP_072743604.1">
    <property type="nucleotide sequence ID" value="NZ_FQXR01000004.1"/>
</dbReference>
<evidence type="ECO:0000256" key="1">
    <source>
        <dbReference type="SAM" id="Phobius"/>
    </source>
</evidence>
<dbReference type="EMBL" id="FQXR01000004">
    <property type="protein sequence ID" value="SHH76463.1"/>
    <property type="molecule type" value="Genomic_DNA"/>
</dbReference>
<accession>A0A1M5VNG4</accession>
<sequence>MDKLIYHNFQYYETDEVEHYLIDMEEEGYIFSGMKGNFLMFSRLSEEKGKYSYKVIYNIGRNINEMIENMKRDGWEFVCQNGYLIIFRTIMQFRKNNDQVSEREKYEMIRNIRRKKVLLVGFLFALIAVFLCHLYIVIMKKYDFTVFSKEFFINSFAFIIGTAFLLSFLIYYIAELYDYIVWNKMARSSMGKSITVRYERTNFKKIMFRLGDLYKIAVVLFGVIFGIYILLETASWIITASVVFTWIFLTMEAILYNLRMKGSFVYLSYMSIIAYGISFGVIDVILSQGSIF</sequence>
<gene>
    <name evidence="2" type="ORF">SAMN02745180_00963</name>
</gene>
<keyword evidence="1" id="KW-0472">Membrane</keyword>
<keyword evidence="1" id="KW-1133">Transmembrane helix</keyword>
<evidence type="ECO:0000313" key="2">
    <source>
        <dbReference type="EMBL" id="SHH76463.1"/>
    </source>
</evidence>
<feature type="transmembrane region" description="Helical" evidence="1">
    <location>
        <begin position="265"/>
        <end position="286"/>
    </location>
</feature>
<proteinExistence type="predicted"/>
<protein>
    <recommendedName>
        <fullName evidence="4">DUF2812 domain-containing protein</fullName>
    </recommendedName>
</protein>
<organism evidence="2 3">
    <name type="scientific">Sporanaerobacter acetigenes DSM 13106</name>
    <dbReference type="NCBI Taxonomy" id="1123281"/>
    <lineage>
        <taxon>Bacteria</taxon>
        <taxon>Bacillati</taxon>
        <taxon>Bacillota</taxon>
        <taxon>Tissierellia</taxon>
        <taxon>Tissierellales</taxon>
        <taxon>Sporanaerobacteraceae</taxon>
        <taxon>Sporanaerobacter</taxon>
    </lineage>
</organism>
<name>A0A1M5VNG4_9FIRM</name>
<feature type="transmembrane region" description="Helical" evidence="1">
    <location>
        <begin position="151"/>
        <end position="174"/>
    </location>
</feature>